<dbReference type="RefSeq" id="WP_209942880.1">
    <property type="nucleotide sequence ID" value="NZ_JAGGJU010000002.1"/>
</dbReference>
<dbReference type="InterPro" id="IPR029062">
    <property type="entry name" value="Class_I_gatase-like"/>
</dbReference>
<keyword evidence="1" id="KW-0805">Transcription regulation</keyword>
<reference evidence="5 6" key="1">
    <citation type="submission" date="2021-03" db="EMBL/GenBank/DDBJ databases">
        <title>Genomic Encyclopedia of Type Strains, Phase IV (KMG-IV): sequencing the most valuable type-strain genomes for metagenomic binning, comparative biology and taxonomic classification.</title>
        <authorList>
            <person name="Goeker M."/>
        </authorList>
    </citation>
    <scope>NUCLEOTIDE SEQUENCE [LARGE SCALE GENOMIC DNA]</scope>
    <source>
        <strain evidence="5 6">DSM 21600</strain>
    </source>
</reference>
<dbReference type="InterPro" id="IPR009057">
    <property type="entry name" value="Homeodomain-like_sf"/>
</dbReference>
<dbReference type="InterPro" id="IPR018060">
    <property type="entry name" value="HTH_AraC"/>
</dbReference>
<keyword evidence="6" id="KW-1185">Reference proteome</keyword>
<dbReference type="PROSITE" id="PS01124">
    <property type="entry name" value="HTH_ARAC_FAMILY_2"/>
    <property type="match status" value="1"/>
</dbReference>
<organism evidence="5 6">
    <name type="scientific">Rhizobium halophytocola</name>
    <dbReference type="NCBI Taxonomy" id="735519"/>
    <lineage>
        <taxon>Bacteria</taxon>
        <taxon>Pseudomonadati</taxon>
        <taxon>Pseudomonadota</taxon>
        <taxon>Alphaproteobacteria</taxon>
        <taxon>Hyphomicrobiales</taxon>
        <taxon>Rhizobiaceae</taxon>
        <taxon>Rhizobium/Agrobacterium group</taxon>
        <taxon>Rhizobium</taxon>
    </lineage>
</organism>
<dbReference type="PRINTS" id="PR00032">
    <property type="entry name" value="HTHARAC"/>
</dbReference>
<dbReference type="PANTHER" id="PTHR43130">
    <property type="entry name" value="ARAC-FAMILY TRANSCRIPTIONAL REGULATOR"/>
    <property type="match status" value="1"/>
</dbReference>
<dbReference type="Pfam" id="PF01965">
    <property type="entry name" value="DJ-1_PfpI"/>
    <property type="match status" value="1"/>
</dbReference>
<dbReference type="Proteomes" id="UP000759443">
    <property type="component" value="Unassembled WGS sequence"/>
</dbReference>
<evidence type="ECO:0000256" key="2">
    <source>
        <dbReference type="ARBA" id="ARBA00023125"/>
    </source>
</evidence>
<evidence type="ECO:0000259" key="4">
    <source>
        <dbReference type="PROSITE" id="PS01124"/>
    </source>
</evidence>
<dbReference type="Pfam" id="PF12833">
    <property type="entry name" value="HTH_18"/>
    <property type="match status" value="1"/>
</dbReference>
<gene>
    <name evidence="5" type="ORF">J2Z17_001074</name>
</gene>
<evidence type="ECO:0000256" key="1">
    <source>
        <dbReference type="ARBA" id="ARBA00023015"/>
    </source>
</evidence>
<keyword evidence="3" id="KW-0804">Transcription</keyword>
<dbReference type="Gene3D" id="1.10.10.60">
    <property type="entry name" value="Homeodomain-like"/>
    <property type="match status" value="2"/>
</dbReference>
<feature type="domain" description="HTH araC/xylS-type" evidence="4">
    <location>
        <begin position="236"/>
        <end position="334"/>
    </location>
</feature>
<name>A0ABS4DVC1_9HYPH</name>
<dbReference type="SUPFAM" id="SSF46689">
    <property type="entry name" value="Homeodomain-like"/>
    <property type="match status" value="2"/>
</dbReference>
<dbReference type="InterPro" id="IPR020449">
    <property type="entry name" value="Tscrpt_reg_AraC-type_HTH"/>
</dbReference>
<accession>A0ABS4DVC1</accession>
<proteinExistence type="predicted"/>
<dbReference type="InterPro" id="IPR002818">
    <property type="entry name" value="DJ-1/PfpI"/>
</dbReference>
<dbReference type="InterPro" id="IPR018062">
    <property type="entry name" value="HTH_AraC-typ_CS"/>
</dbReference>
<protein>
    <submittedName>
        <fullName evidence="5">Transcriptional regulator GlxA family with amidase domain</fullName>
    </submittedName>
</protein>
<dbReference type="EMBL" id="JAGGJU010000002">
    <property type="protein sequence ID" value="MBP1849653.1"/>
    <property type="molecule type" value="Genomic_DNA"/>
</dbReference>
<dbReference type="CDD" id="cd03136">
    <property type="entry name" value="GATase1_AraC_ArgR_like"/>
    <property type="match status" value="1"/>
</dbReference>
<dbReference type="PROSITE" id="PS00041">
    <property type="entry name" value="HTH_ARAC_FAMILY_1"/>
    <property type="match status" value="1"/>
</dbReference>
<dbReference type="SMART" id="SM00342">
    <property type="entry name" value="HTH_ARAC"/>
    <property type="match status" value="1"/>
</dbReference>
<comment type="caution">
    <text evidence="5">The sequence shown here is derived from an EMBL/GenBank/DDBJ whole genome shotgun (WGS) entry which is preliminary data.</text>
</comment>
<keyword evidence="2" id="KW-0238">DNA-binding</keyword>
<sequence length="341" mass="37914">MDQRSPAQNPKTAPPPAKVLKVGFVLARSFTLSAFSLFVDALRLGSDEADRSRRIHCDWEVLSSSRHLLTSSCGIQLSPTASLKPPQEFSYIAVIGGRLNVEEPIDRETIAYLHKAVEAGVPVIGVCTGSFILADNGLLEDRLACVSWLHYREFLERFPDNKATSHSIFVEDGNIITCAGGSSVADLAAFLIRRHVGPAAERNALEILQIIRRRDATEVQPRNPLASGSYHDKRIGAALLLMEQHVENVLSVEKIARRIGVSRRQLERIFLTELNLSPAVAYQRIRLEEAMRLVTGTDRPLIEIALETGFENTSHFNRRFKKAFSVTPNALRRQNRSAVKG</sequence>
<dbReference type="Gene3D" id="3.40.50.880">
    <property type="match status" value="1"/>
</dbReference>
<dbReference type="InterPro" id="IPR052158">
    <property type="entry name" value="INH-QAR"/>
</dbReference>
<dbReference type="SUPFAM" id="SSF52317">
    <property type="entry name" value="Class I glutamine amidotransferase-like"/>
    <property type="match status" value="1"/>
</dbReference>
<evidence type="ECO:0000313" key="6">
    <source>
        <dbReference type="Proteomes" id="UP000759443"/>
    </source>
</evidence>
<dbReference type="PANTHER" id="PTHR43130:SF3">
    <property type="entry name" value="HTH-TYPE TRANSCRIPTIONAL REGULATOR RV1931C"/>
    <property type="match status" value="1"/>
</dbReference>
<evidence type="ECO:0000313" key="5">
    <source>
        <dbReference type="EMBL" id="MBP1849653.1"/>
    </source>
</evidence>
<evidence type="ECO:0000256" key="3">
    <source>
        <dbReference type="ARBA" id="ARBA00023163"/>
    </source>
</evidence>